<name>A0ABV7KYV7_9PROT</name>
<proteinExistence type="predicted"/>
<evidence type="ECO:0000313" key="2">
    <source>
        <dbReference type="Proteomes" id="UP001595528"/>
    </source>
</evidence>
<sequence length="179" mass="19971">MAEPRGRGGRKLMVAYSFQRQFVDPILSGRKQQTIRAPRIGRSRHARPGEQLQLYVGMRTRHCRLVGRAKAFRVRAIEVALHALDPALDFVDLAATTGAMAVQHRADWLDLFAVSDGFASWAEMRAFWLRHNVPPEFGKPDGPFPNGAVWDGVLIEWRRFEPGATFSTAAAPMMEGADG</sequence>
<gene>
    <name evidence="1" type="ORF">ACFOGJ_09070</name>
</gene>
<keyword evidence="2" id="KW-1185">Reference proteome</keyword>
<comment type="caution">
    <text evidence="1">The sequence shown here is derived from an EMBL/GenBank/DDBJ whole genome shotgun (WGS) entry which is preliminary data.</text>
</comment>
<organism evidence="1 2">
    <name type="scientific">Marinibaculum pumilum</name>
    <dbReference type="NCBI Taxonomy" id="1766165"/>
    <lineage>
        <taxon>Bacteria</taxon>
        <taxon>Pseudomonadati</taxon>
        <taxon>Pseudomonadota</taxon>
        <taxon>Alphaproteobacteria</taxon>
        <taxon>Rhodospirillales</taxon>
        <taxon>Rhodospirillaceae</taxon>
        <taxon>Marinibaculum</taxon>
    </lineage>
</organism>
<evidence type="ECO:0008006" key="3">
    <source>
        <dbReference type="Google" id="ProtNLM"/>
    </source>
</evidence>
<evidence type="ECO:0000313" key="1">
    <source>
        <dbReference type="EMBL" id="MFC3227379.1"/>
    </source>
</evidence>
<reference evidence="2" key="1">
    <citation type="journal article" date="2019" name="Int. J. Syst. Evol. Microbiol.">
        <title>The Global Catalogue of Microorganisms (GCM) 10K type strain sequencing project: providing services to taxonomists for standard genome sequencing and annotation.</title>
        <authorList>
            <consortium name="The Broad Institute Genomics Platform"/>
            <consortium name="The Broad Institute Genome Sequencing Center for Infectious Disease"/>
            <person name="Wu L."/>
            <person name="Ma J."/>
        </authorList>
    </citation>
    <scope>NUCLEOTIDE SEQUENCE [LARGE SCALE GENOMIC DNA]</scope>
    <source>
        <strain evidence="2">KCTC 42964</strain>
    </source>
</reference>
<dbReference type="EMBL" id="JBHRTR010000022">
    <property type="protein sequence ID" value="MFC3227379.1"/>
    <property type="molecule type" value="Genomic_DNA"/>
</dbReference>
<protein>
    <recommendedName>
        <fullName evidence="3">ASCH domain-containing protein</fullName>
    </recommendedName>
</protein>
<accession>A0ABV7KYV7</accession>
<dbReference type="Proteomes" id="UP001595528">
    <property type="component" value="Unassembled WGS sequence"/>
</dbReference>
<dbReference type="RefSeq" id="WP_379899545.1">
    <property type="nucleotide sequence ID" value="NZ_JBHRTR010000022.1"/>
</dbReference>